<feature type="repeat" description="TPR" evidence="8">
    <location>
        <begin position="88"/>
        <end position="121"/>
    </location>
</feature>
<dbReference type="Pfam" id="PF13432">
    <property type="entry name" value="TPR_16"/>
    <property type="match status" value="2"/>
</dbReference>
<evidence type="ECO:0000313" key="11">
    <source>
        <dbReference type="Proteomes" id="UP000078428"/>
    </source>
</evidence>
<dbReference type="PROSITE" id="PS50293">
    <property type="entry name" value="TPR_REGION"/>
    <property type="match status" value="1"/>
</dbReference>
<comment type="caution">
    <text evidence="10">The sequence shown here is derived from an EMBL/GenBank/DDBJ whole genome shotgun (WGS) entry which is preliminary data.</text>
</comment>
<feature type="repeat" description="TPR" evidence="8">
    <location>
        <begin position="257"/>
        <end position="290"/>
    </location>
</feature>
<evidence type="ECO:0000259" key="9">
    <source>
        <dbReference type="Pfam" id="PF13844"/>
    </source>
</evidence>
<sequence>MESLRQALRGCAEQRIEEIAAGLIQYALLVLSQGRTSEAEALLDRVAAILPNHAGLRHFQGLIRQMEGDLPGAEALIRRSLSIDPEQPEVWSNLGAVFMGQQDMDQASDCFRRALRRKPDHLKARNNLGVCLLGRSKWAEAIEVLEPVVAQAPTLTGAAVNLAMALVGAGRHDEAVAICANLIERDGDNLDALLCLADAQARVGDRDEAISTLRRALAHWPVRQVANNLANLLLAEGRNAEAVGLYRAILEGDPDDAQVLSNLGGALTALGLVEEAEAAYRRSLSLRPDPATHSGLLFTLQNREGRTSRDQLAESLDWGRAWGHEAARCIYLNARDPERRLRVGYLSPDFRHHAMRCLVPPLLDAHDRGQVEVICYHDHPGYDEVTATIRALSEGWRDVFGLSDVALVEQIQADGIDILVECAGHSGGNRLRALARKPAPIQVSWLVGYGGTTGLDAIDYVLADDILIPYGFDAEFSERVLRLPVAAPFRPDPALPEVTPLPDGPPLLACLGNPARIGRSLVEAWQRMLDRLPDSRLLLMHGAYGESGQEEAWRRHFAPLGERLILSGVPGGWGANMHAYGQIALALDTFPAAGATSTLIPLWMGIPTASLAGECAVGRFGGSILRGAGLHELVAHSLDEHVEQVVSLASDRKRLAGLRRELRPRLAQGPLCDALGFAREIERHFRAIWRQWCETTKGESGI</sequence>
<dbReference type="Pfam" id="PF14559">
    <property type="entry name" value="TPR_19"/>
    <property type="match status" value="1"/>
</dbReference>
<dbReference type="EC" id="2.4.1.255" evidence="3"/>
<name>A0A178MY29_9PROT</name>
<keyword evidence="6" id="KW-0677">Repeat</keyword>
<evidence type="ECO:0000256" key="4">
    <source>
        <dbReference type="ARBA" id="ARBA00022676"/>
    </source>
</evidence>
<dbReference type="Proteomes" id="UP000078428">
    <property type="component" value="Unassembled WGS sequence"/>
</dbReference>
<evidence type="ECO:0000313" key="10">
    <source>
        <dbReference type="EMBL" id="OAN54662.1"/>
    </source>
</evidence>
<keyword evidence="7 8" id="KW-0802">TPR repeat</keyword>
<comment type="similarity">
    <text evidence="2">Belongs to the glycosyltransferase 41 family. O-GlcNAc transferase subfamily.</text>
</comment>
<dbReference type="InterPro" id="IPR051939">
    <property type="entry name" value="Glycosyltr_41/O-GlcNAc_trsf"/>
</dbReference>
<keyword evidence="4" id="KW-0328">Glycosyltransferase</keyword>
<feature type="domain" description="O-GlcNAc transferase C-terminal" evidence="9">
    <location>
        <begin position="517"/>
        <end position="676"/>
    </location>
</feature>
<evidence type="ECO:0000256" key="3">
    <source>
        <dbReference type="ARBA" id="ARBA00011970"/>
    </source>
</evidence>
<evidence type="ECO:0000256" key="2">
    <source>
        <dbReference type="ARBA" id="ARBA00005386"/>
    </source>
</evidence>
<dbReference type="AlphaFoldDB" id="A0A178MY29"/>
<dbReference type="Pfam" id="PF13844">
    <property type="entry name" value="Glyco_transf_41"/>
    <property type="match status" value="2"/>
</dbReference>
<evidence type="ECO:0000256" key="6">
    <source>
        <dbReference type="ARBA" id="ARBA00022737"/>
    </source>
</evidence>
<dbReference type="InterPro" id="IPR029489">
    <property type="entry name" value="OGT/SEC/SPY_C"/>
</dbReference>
<evidence type="ECO:0000256" key="7">
    <source>
        <dbReference type="ARBA" id="ARBA00022803"/>
    </source>
</evidence>
<dbReference type="Gene3D" id="3.40.50.2000">
    <property type="entry name" value="Glycogen Phosphorylase B"/>
    <property type="match status" value="1"/>
</dbReference>
<dbReference type="InterPro" id="IPR011990">
    <property type="entry name" value="TPR-like_helical_dom_sf"/>
</dbReference>
<dbReference type="Gene3D" id="3.40.50.11380">
    <property type="match status" value="1"/>
</dbReference>
<dbReference type="PROSITE" id="PS50005">
    <property type="entry name" value="TPR"/>
    <property type="match status" value="2"/>
</dbReference>
<dbReference type="InterPro" id="IPR019734">
    <property type="entry name" value="TPR_rpt"/>
</dbReference>
<dbReference type="EMBL" id="LWQT01000028">
    <property type="protein sequence ID" value="OAN54662.1"/>
    <property type="molecule type" value="Genomic_DNA"/>
</dbReference>
<evidence type="ECO:0000256" key="8">
    <source>
        <dbReference type="PROSITE-ProRule" id="PRU00339"/>
    </source>
</evidence>
<dbReference type="SUPFAM" id="SSF48452">
    <property type="entry name" value="TPR-like"/>
    <property type="match status" value="1"/>
</dbReference>
<proteinExistence type="inferred from homology"/>
<evidence type="ECO:0000256" key="5">
    <source>
        <dbReference type="ARBA" id="ARBA00022679"/>
    </source>
</evidence>
<dbReference type="STRING" id="1285242.A6A04_12110"/>
<evidence type="ECO:0000256" key="1">
    <source>
        <dbReference type="ARBA" id="ARBA00004922"/>
    </source>
</evidence>
<feature type="domain" description="O-GlcNAc transferase C-terminal" evidence="9">
    <location>
        <begin position="336"/>
        <end position="483"/>
    </location>
</feature>
<protein>
    <recommendedName>
        <fullName evidence="3">protein O-GlcNAc transferase</fullName>
        <ecNumber evidence="3">2.4.1.255</ecNumber>
    </recommendedName>
</protein>
<comment type="pathway">
    <text evidence="1">Protein modification; protein glycosylation.</text>
</comment>
<reference evidence="10 11" key="1">
    <citation type="submission" date="2016-04" db="EMBL/GenBank/DDBJ databases">
        <title>Draft genome sequence of freshwater magnetotactic bacteria Magnetospirillum marisnigri SP-1 and Magnetospirillum moscoviense BB-1.</title>
        <authorList>
            <person name="Koziaeva V."/>
            <person name="Dziuba M.V."/>
            <person name="Ivanov T.M."/>
            <person name="Kuznetsov B."/>
            <person name="Grouzdev D.S."/>
        </authorList>
    </citation>
    <scope>NUCLEOTIDE SEQUENCE [LARGE SCALE GENOMIC DNA]</scope>
    <source>
        <strain evidence="10 11">SP-1</strain>
    </source>
</reference>
<keyword evidence="5" id="KW-0808">Transferase</keyword>
<accession>A0A178MY29</accession>
<dbReference type="PANTHER" id="PTHR44835:SF1">
    <property type="entry name" value="PROTEIN O-GLCNAC TRANSFERASE"/>
    <property type="match status" value="1"/>
</dbReference>
<organism evidence="10 11">
    <name type="scientific">Paramagnetospirillum marisnigri</name>
    <dbReference type="NCBI Taxonomy" id="1285242"/>
    <lineage>
        <taxon>Bacteria</taxon>
        <taxon>Pseudomonadati</taxon>
        <taxon>Pseudomonadota</taxon>
        <taxon>Alphaproteobacteria</taxon>
        <taxon>Rhodospirillales</taxon>
        <taxon>Magnetospirillaceae</taxon>
        <taxon>Paramagnetospirillum</taxon>
    </lineage>
</organism>
<gene>
    <name evidence="10" type="ORF">A6A04_12110</name>
</gene>
<dbReference type="Gene3D" id="1.25.40.10">
    <property type="entry name" value="Tetratricopeptide repeat domain"/>
    <property type="match status" value="3"/>
</dbReference>
<dbReference type="SMART" id="SM00028">
    <property type="entry name" value="TPR"/>
    <property type="match status" value="8"/>
</dbReference>
<dbReference type="PANTHER" id="PTHR44835">
    <property type="entry name" value="UDP-N-ACETYLGLUCOSAMINE--PEPTIDE N-ACETYLGLUCOSAMINYLTRANSFERASE SPINDLY-RELATED"/>
    <property type="match status" value="1"/>
</dbReference>
<keyword evidence="11" id="KW-1185">Reference proteome</keyword>
<dbReference type="GO" id="GO:0097363">
    <property type="term" value="F:protein O-acetylglucosaminyltransferase activity"/>
    <property type="evidence" value="ECO:0007669"/>
    <property type="project" value="UniProtKB-EC"/>
</dbReference>